<keyword evidence="3" id="KW-0255">Endonuclease</keyword>
<dbReference type="EMBL" id="ML001226">
    <property type="protein sequence ID" value="RKO83452.1"/>
    <property type="molecule type" value="Genomic_DNA"/>
</dbReference>
<dbReference type="Pfam" id="PF22669">
    <property type="entry name" value="Exo_endo_phos2"/>
    <property type="match status" value="1"/>
</dbReference>
<dbReference type="GO" id="GO:0004519">
    <property type="term" value="F:endonuclease activity"/>
    <property type="evidence" value="ECO:0007669"/>
    <property type="project" value="UniProtKB-KW"/>
</dbReference>
<keyword evidence="3" id="KW-0540">Nuclease</keyword>
<name>A0A4P9VWC0_9FUNG</name>
<dbReference type="Gene3D" id="3.60.10.10">
    <property type="entry name" value="Endonuclease/exonuclease/phosphatase"/>
    <property type="match status" value="1"/>
</dbReference>
<keyword evidence="3" id="KW-0269">Exonuclease</keyword>
<dbReference type="SUPFAM" id="SSF56219">
    <property type="entry name" value="DNase I-like"/>
    <property type="match status" value="1"/>
</dbReference>
<protein>
    <submittedName>
        <fullName evidence="3">Endonuclease/exonuclease/phosphatase</fullName>
    </submittedName>
</protein>
<feature type="region of interest" description="Disordered" evidence="1">
    <location>
        <begin position="255"/>
        <end position="313"/>
    </location>
</feature>
<dbReference type="GO" id="GO:0046856">
    <property type="term" value="P:phosphatidylinositol dephosphorylation"/>
    <property type="evidence" value="ECO:0007669"/>
    <property type="project" value="InterPro"/>
</dbReference>
<accession>A0A4P9VWC0</accession>
<dbReference type="PANTHER" id="PTHR11200:SF257">
    <property type="entry name" value="PHOSPHOINOSITIDE 5-PHOSPHATASE"/>
    <property type="match status" value="1"/>
</dbReference>
<evidence type="ECO:0000313" key="3">
    <source>
        <dbReference type="EMBL" id="RKO83452.1"/>
    </source>
</evidence>
<proteinExistence type="predicted"/>
<sequence length="313" mass="35524">MVFWFGDFNYRLNLENERVRDALRRKEGQYLQNLSLYDQLHEQRRAGAAFGEFQEGPIDFEPTYKYDNGTDVFDTSEKARTPSWTDRVLFYGSRINLREYTRGECKMSDHKPIRAVFEIDTVIVNEQARSRLQKEIYRAKMTSADVAPTLPVRMVRQSAPVPFRRPPSTALLVDLAESPSPPKKSVLPSAFAHLGFRDSFPPARPESFPPARSDGLLPPPSSDTFRWWEREIDEAWIPKEGDGKNPFYTFKPTTPPASTAASKTPGAWYPAPVPPMRTGSAEDPFGDVLPIREGPPPARVGGKLDPQRMQMFS</sequence>
<feature type="compositionally biased region" description="Low complexity" evidence="1">
    <location>
        <begin position="256"/>
        <end position="267"/>
    </location>
</feature>
<gene>
    <name evidence="3" type="ORF">BDK51DRAFT_32131</name>
</gene>
<dbReference type="InterPro" id="IPR046985">
    <property type="entry name" value="IP5"/>
</dbReference>
<dbReference type="GO" id="GO:0004439">
    <property type="term" value="F:phosphatidylinositol-4,5-bisphosphate 5-phosphatase activity"/>
    <property type="evidence" value="ECO:0007669"/>
    <property type="project" value="TreeGrafter"/>
</dbReference>
<keyword evidence="4" id="KW-1185">Reference proteome</keyword>
<dbReference type="AlphaFoldDB" id="A0A4P9VWC0"/>
<dbReference type="Proteomes" id="UP000269721">
    <property type="component" value="Unassembled WGS sequence"/>
</dbReference>
<feature type="non-terminal residue" evidence="3">
    <location>
        <position position="1"/>
    </location>
</feature>
<dbReference type="InterPro" id="IPR000300">
    <property type="entry name" value="IPPc"/>
</dbReference>
<dbReference type="PANTHER" id="PTHR11200">
    <property type="entry name" value="INOSITOL 5-PHOSPHATASE"/>
    <property type="match status" value="1"/>
</dbReference>
<keyword evidence="3" id="KW-0378">Hydrolase</keyword>
<evidence type="ECO:0000256" key="1">
    <source>
        <dbReference type="SAM" id="MobiDB-lite"/>
    </source>
</evidence>
<dbReference type="GO" id="GO:0004527">
    <property type="term" value="F:exonuclease activity"/>
    <property type="evidence" value="ECO:0007669"/>
    <property type="project" value="UniProtKB-KW"/>
</dbReference>
<reference evidence="4" key="1">
    <citation type="journal article" date="2018" name="Nat. Microbiol.">
        <title>Leveraging single-cell genomics to expand the fungal tree of life.</title>
        <authorList>
            <person name="Ahrendt S.R."/>
            <person name="Quandt C.A."/>
            <person name="Ciobanu D."/>
            <person name="Clum A."/>
            <person name="Salamov A."/>
            <person name="Andreopoulos B."/>
            <person name="Cheng J.F."/>
            <person name="Woyke T."/>
            <person name="Pelin A."/>
            <person name="Henrissat B."/>
            <person name="Reynolds N.K."/>
            <person name="Benny G.L."/>
            <person name="Smith M.E."/>
            <person name="James T.Y."/>
            <person name="Grigoriev I.V."/>
        </authorList>
    </citation>
    <scope>NUCLEOTIDE SEQUENCE [LARGE SCALE GENOMIC DNA]</scope>
</reference>
<evidence type="ECO:0000259" key="2">
    <source>
        <dbReference type="Pfam" id="PF22669"/>
    </source>
</evidence>
<dbReference type="OrthoDB" id="2162269at2759"/>
<evidence type="ECO:0000313" key="4">
    <source>
        <dbReference type="Proteomes" id="UP000269721"/>
    </source>
</evidence>
<organism evidence="3 4">
    <name type="scientific">Blyttiomyces helicus</name>
    <dbReference type="NCBI Taxonomy" id="388810"/>
    <lineage>
        <taxon>Eukaryota</taxon>
        <taxon>Fungi</taxon>
        <taxon>Fungi incertae sedis</taxon>
        <taxon>Chytridiomycota</taxon>
        <taxon>Chytridiomycota incertae sedis</taxon>
        <taxon>Chytridiomycetes</taxon>
        <taxon>Chytridiomycetes incertae sedis</taxon>
        <taxon>Blyttiomyces</taxon>
    </lineage>
</organism>
<feature type="domain" description="Inositol polyphosphate-related phosphatase" evidence="2">
    <location>
        <begin position="1"/>
        <end position="115"/>
    </location>
</feature>
<dbReference type="InterPro" id="IPR036691">
    <property type="entry name" value="Endo/exonu/phosph_ase_sf"/>
</dbReference>
<feature type="region of interest" description="Disordered" evidence="1">
    <location>
        <begin position="202"/>
        <end position="224"/>
    </location>
</feature>